<dbReference type="AlphaFoldDB" id="A0A2U9PR47"/>
<dbReference type="RefSeq" id="WP_003894712.1">
    <property type="nucleotide sequence ID" value="NZ_CP027541.1"/>
</dbReference>
<dbReference type="Proteomes" id="UP000011200">
    <property type="component" value="Chromosome"/>
</dbReference>
<organism evidence="1 2">
    <name type="scientific">Mycolicibacterium smegmatis (strain MKD8)</name>
    <name type="common">Mycobacterium smegmatis</name>
    <dbReference type="NCBI Taxonomy" id="1214915"/>
    <lineage>
        <taxon>Bacteria</taxon>
        <taxon>Bacillati</taxon>
        <taxon>Actinomycetota</taxon>
        <taxon>Actinomycetes</taxon>
        <taxon>Mycobacteriales</taxon>
        <taxon>Mycobacteriaceae</taxon>
        <taxon>Mycolicibacterium</taxon>
    </lineage>
</organism>
<gene>
    <name evidence="1" type="ORF">D806_032740</name>
</gene>
<protein>
    <submittedName>
        <fullName evidence="1">Uncharacterized protein</fullName>
    </submittedName>
</protein>
<sequence length="42" mass="4342">MTTLPNAPRVQMLEAAMASANSSVVSMTGTISYSSMNAFVSS</sequence>
<evidence type="ECO:0000313" key="1">
    <source>
        <dbReference type="EMBL" id="AWT54246.1"/>
    </source>
</evidence>
<reference evidence="2" key="2">
    <citation type="submission" date="2018-03" db="EMBL/GenBank/DDBJ databases">
        <authorList>
            <person name="Derbyshire K."/>
            <person name="Gray T.A."/>
            <person name="Champion M."/>
        </authorList>
    </citation>
    <scope>NUCLEOTIDE SEQUENCE [LARGE SCALE GENOMIC DNA]</scope>
    <source>
        <strain evidence="2">MKD8</strain>
    </source>
</reference>
<reference evidence="1 2" key="1">
    <citation type="journal article" date="2013" name="Genome Announc.">
        <title>Draft genome sequence of MKD8, a conjugal recipient Mycobacterium smegmatis strain.</title>
        <authorList>
            <person name="Gray T.A."/>
            <person name="Palumbo M.J."/>
            <person name="Derbyshire K.M."/>
        </authorList>
    </citation>
    <scope>NUCLEOTIDE SEQUENCE [LARGE SCALE GENOMIC DNA]</scope>
    <source>
        <strain evidence="1 2">MKD8</strain>
    </source>
</reference>
<evidence type="ECO:0000313" key="2">
    <source>
        <dbReference type="Proteomes" id="UP000011200"/>
    </source>
</evidence>
<dbReference type="EMBL" id="CP027541">
    <property type="protein sequence ID" value="AWT54246.1"/>
    <property type="molecule type" value="Genomic_DNA"/>
</dbReference>
<proteinExistence type="predicted"/>
<accession>A0A2U9PR47</accession>
<name>A0A2U9PR47_MYCSE</name>